<dbReference type="AlphaFoldDB" id="A0A6L2MRD0"/>
<dbReference type="InterPro" id="IPR026960">
    <property type="entry name" value="RVT-Znf"/>
</dbReference>
<keyword evidence="2" id="KW-0548">Nucleotidyltransferase</keyword>
<reference evidence="2" key="1">
    <citation type="journal article" date="2019" name="Sci. Rep.">
        <title>Draft genome of Tanacetum cinerariifolium, the natural source of mosquito coil.</title>
        <authorList>
            <person name="Yamashiro T."/>
            <person name="Shiraishi A."/>
            <person name="Satake H."/>
            <person name="Nakayama K."/>
        </authorList>
    </citation>
    <scope>NUCLEOTIDE SEQUENCE</scope>
</reference>
<comment type="caution">
    <text evidence="2">The sequence shown here is derived from an EMBL/GenBank/DDBJ whole genome shotgun (WGS) entry which is preliminary data.</text>
</comment>
<evidence type="ECO:0000313" key="2">
    <source>
        <dbReference type="EMBL" id="GEU75252.1"/>
    </source>
</evidence>
<dbReference type="GO" id="GO:0003964">
    <property type="term" value="F:RNA-directed DNA polymerase activity"/>
    <property type="evidence" value="ECO:0007669"/>
    <property type="project" value="UniProtKB-KW"/>
</dbReference>
<name>A0A6L2MRD0_TANCI</name>
<feature type="domain" description="Reverse transcriptase zinc-binding" evidence="1">
    <location>
        <begin position="266"/>
        <end position="331"/>
    </location>
</feature>
<dbReference type="Pfam" id="PF13966">
    <property type="entry name" value="zf-RVT"/>
    <property type="match status" value="1"/>
</dbReference>
<evidence type="ECO:0000259" key="1">
    <source>
        <dbReference type="Pfam" id="PF13966"/>
    </source>
</evidence>
<sequence>MIFLLLHHGILYTMSPPRKRCWKVYVCYVYVNLQQHYHKTPISQRDEDTYVKKRRMREMRMALNEKGIHLMAVSQQAYLLKARDVDQKDMMVNPNGCWKKIEGECSPECPDSCCNDRCMKAWGRTITGKCKGTQYLETSDMIGDIGRRSVYMRRCNDENSFMASKFWYDNWICDKSLRDRFPRLFALEREKEVSIAVKMGASVVDSFRRVVGDGTQRHQMLGLNSMLDSVSLSLAQDRWIYDLSGDGEFQVKEVRNIFNELFLPGQLNSIRWVKYIPIKINVFAWLARRDCLPTRSNLIHRGVPLVSANWPLCQTSEEDIQHVLFRCDLAQIVLRKICRWSFLCCLVGYLDVAESYYF</sequence>
<dbReference type="EMBL" id="BKCJ010007047">
    <property type="protein sequence ID" value="GEU75252.1"/>
    <property type="molecule type" value="Genomic_DNA"/>
</dbReference>
<keyword evidence="2" id="KW-0695">RNA-directed DNA polymerase</keyword>
<proteinExistence type="predicted"/>
<protein>
    <submittedName>
        <fullName evidence="2">RNA-directed DNA polymerase, eukaryota</fullName>
    </submittedName>
</protein>
<gene>
    <name evidence="2" type="ORF">Tci_047230</name>
</gene>
<keyword evidence="2" id="KW-0808">Transferase</keyword>
<accession>A0A6L2MRD0</accession>
<organism evidence="2">
    <name type="scientific">Tanacetum cinerariifolium</name>
    <name type="common">Dalmatian daisy</name>
    <name type="synonym">Chrysanthemum cinerariifolium</name>
    <dbReference type="NCBI Taxonomy" id="118510"/>
    <lineage>
        <taxon>Eukaryota</taxon>
        <taxon>Viridiplantae</taxon>
        <taxon>Streptophyta</taxon>
        <taxon>Embryophyta</taxon>
        <taxon>Tracheophyta</taxon>
        <taxon>Spermatophyta</taxon>
        <taxon>Magnoliopsida</taxon>
        <taxon>eudicotyledons</taxon>
        <taxon>Gunneridae</taxon>
        <taxon>Pentapetalae</taxon>
        <taxon>asterids</taxon>
        <taxon>campanulids</taxon>
        <taxon>Asterales</taxon>
        <taxon>Asteraceae</taxon>
        <taxon>Asteroideae</taxon>
        <taxon>Anthemideae</taxon>
        <taxon>Anthemidinae</taxon>
        <taxon>Tanacetum</taxon>
    </lineage>
</organism>
<dbReference type="PANTHER" id="PTHR36617:SF15">
    <property type="entry name" value="REVERSE TRANSCRIPTASE ZINC-BINDING DOMAIN-CONTAINING PROTEIN"/>
    <property type="match status" value="1"/>
</dbReference>
<dbReference type="PANTHER" id="PTHR36617">
    <property type="entry name" value="PROTEIN, PUTATIVE-RELATED"/>
    <property type="match status" value="1"/>
</dbReference>